<evidence type="ECO:0000313" key="2">
    <source>
        <dbReference type="EMBL" id="CEN55396.1"/>
    </source>
</evidence>
<keyword evidence="1" id="KW-1133">Transmembrane helix</keyword>
<keyword evidence="1" id="KW-0472">Membrane</keyword>
<dbReference type="RefSeq" id="WP_045750673.1">
    <property type="nucleotide sequence ID" value="NZ_LN794158.1"/>
</dbReference>
<accession>A0A0B7IY89</accession>
<dbReference type="EMBL" id="LN794158">
    <property type="protein sequence ID" value="CEN55396.1"/>
    <property type="molecule type" value="Genomic_DNA"/>
</dbReference>
<evidence type="ECO:0000313" key="3">
    <source>
        <dbReference type="Proteomes" id="UP000056322"/>
    </source>
</evidence>
<feature type="transmembrane region" description="Helical" evidence="1">
    <location>
        <begin position="7"/>
        <end position="25"/>
    </location>
</feature>
<keyword evidence="3" id="KW-1185">Reference proteome</keyword>
<sequence>MQTKISSVINTVLSIAVVALAINAYETKQQLDSLLLDSSSAVEKIDASITTIKLHEVEQEKKEAATSALIADLIIKTQEQGQNIDDLITKLPKKK</sequence>
<dbReference type="HOGENOM" id="CLU_2369572_0_0_4"/>
<keyword evidence="1" id="KW-0812">Transmembrane</keyword>
<protein>
    <submittedName>
        <fullName evidence="2">Uncharacterized protein</fullName>
    </submittedName>
</protein>
<gene>
    <name evidence="2" type="ORF">BN1209_0344</name>
</gene>
<name>A0A0B7IY89_9PROT</name>
<organism evidence="2 3">
    <name type="scientific">Candidatus Methylopumilus turicensis</name>
    <dbReference type="NCBI Taxonomy" id="1581680"/>
    <lineage>
        <taxon>Bacteria</taxon>
        <taxon>Pseudomonadati</taxon>
        <taxon>Pseudomonadota</taxon>
        <taxon>Betaproteobacteria</taxon>
        <taxon>Nitrosomonadales</taxon>
        <taxon>Methylophilaceae</taxon>
        <taxon>Candidatus Methylopumilus</taxon>
    </lineage>
</organism>
<dbReference type="AlphaFoldDB" id="A0A0B7IY89"/>
<dbReference type="Proteomes" id="UP000056322">
    <property type="component" value="Chromosome 1"/>
</dbReference>
<evidence type="ECO:0000256" key="1">
    <source>
        <dbReference type="SAM" id="Phobius"/>
    </source>
</evidence>
<reference evidence="3" key="1">
    <citation type="submission" date="2014-12" db="EMBL/GenBank/DDBJ databases">
        <authorList>
            <person name="Salcher M.M."/>
        </authorList>
    </citation>
    <scope>NUCLEOTIDE SEQUENCE [LARGE SCALE GENOMIC DNA]</scope>
    <source>
        <strain evidence="3">MMS-10A-171</strain>
    </source>
</reference>
<dbReference type="KEGG" id="mbac:BN1209_0344"/>
<proteinExistence type="predicted"/>